<comment type="similarity">
    <text evidence="1 4">Belongs to the short-chain dehydrogenases/reductases (SDR) family.</text>
</comment>
<dbReference type="PRINTS" id="PR00081">
    <property type="entry name" value="GDHRDH"/>
</dbReference>
<dbReference type="Gene3D" id="3.40.50.720">
    <property type="entry name" value="NAD(P)-binding Rossmann-like Domain"/>
    <property type="match status" value="1"/>
</dbReference>
<evidence type="ECO:0000256" key="4">
    <source>
        <dbReference type="RuleBase" id="RU000363"/>
    </source>
</evidence>
<organism evidence="5 6">
    <name type="scientific">Catenuloplanes niger</name>
    <dbReference type="NCBI Taxonomy" id="587534"/>
    <lineage>
        <taxon>Bacteria</taxon>
        <taxon>Bacillati</taxon>
        <taxon>Actinomycetota</taxon>
        <taxon>Actinomycetes</taxon>
        <taxon>Micromonosporales</taxon>
        <taxon>Micromonosporaceae</taxon>
        <taxon>Catenuloplanes</taxon>
    </lineage>
</organism>
<dbReference type="GO" id="GO:0016491">
    <property type="term" value="F:oxidoreductase activity"/>
    <property type="evidence" value="ECO:0007669"/>
    <property type="project" value="UniProtKB-KW"/>
</dbReference>
<keyword evidence="6" id="KW-1185">Reference proteome</keyword>
<name>A0AAE3ZYE6_9ACTN</name>
<dbReference type="InterPro" id="IPR036291">
    <property type="entry name" value="NAD(P)-bd_dom_sf"/>
</dbReference>
<evidence type="ECO:0000313" key="5">
    <source>
        <dbReference type="EMBL" id="MDR7327185.1"/>
    </source>
</evidence>
<dbReference type="PRINTS" id="PR00080">
    <property type="entry name" value="SDRFAMILY"/>
</dbReference>
<dbReference type="RefSeq" id="WP_310424206.1">
    <property type="nucleotide sequence ID" value="NZ_JAVDYC010000001.1"/>
</dbReference>
<reference evidence="5 6" key="1">
    <citation type="submission" date="2023-07" db="EMBL/GenBank/DDBJ databases">
        <title>Sequencing the genomes of 1000 actinobacteria strains.</title>
        <authorList>
            <person name="Klenk H.-P."/>
        </authorList>
    </citation>
    <scope>NUCLEOTIDE SEQUENCE [LARGE SCALE GENOMIC DNA]</scope>
    <source>
        <strain evidence="5 6">DSM 44711</strain>
    </source>
</reference>
<dbReference type="Pfam" id="PF00106">
    <property type="entry name" value="adh_short"/>
    <property type="match status" value="1"/>
</dbReference>
<evidence type="ECO:0000313" key="6">
    <source>
        <dbReference type="Proteomes" id="UP001183629"/>
    </source>
</evidence>
<protein>
    <submittedName>
        <fullName evidence="5">NAD(P)-dependent dehydrogenase (Short-subunit alcohol dehydrogenase family)</fullName>
    </submittedName>
</protein>
<evidence type="ECO:0000256" key="3">
    <source>
        <dbReference type="ARBA" id="ARBA00023002"/>
    </source>
</evidence>
<keyword evidence="2" id="KW-0521">NADP</keyword>
<dbReference type="SUPFAM" id="SSF51735">
    <property type="entry name" value="NAD(P)-binding Rossmann-fold domains"/>
    <property type="match status" value="1"/>
</dbReference>
<dbReference type="InterPro" id="IPR002347">
    <property type="entry name" value="SDR_fam"/>
</dbReference>
<dbReference type="EMBL" id="JAVDYC010000001">
    <property type="protein sequence ID" value="MDR7327185.1"/>
    <property type="molecule type" value="Genomic_DNA"/>
</dbReference>
<accession>A0AAE3ZYE6</accession>
<sequence length="240" mass="24299">MTDERIALVTGANKGIGAAIAEGLAGHGLTVLIAARDPEKGAAAAARIGAYPITLDVTDDASVAAAAREVADRYGRLDVLVNNAGISGGFRQVPGAVDLDTVRSVLDTNVLGVIRVTEAFLPLLRRGSGARVINVSSGTASMARTTDPAHSFAIRATMAGYPVSKTALNMLTVQYAKALADDGITVNAIAPGACATDFTAALGIPVERTAAQGAAVAVGLATTDDRTTAAFLSDEGPVPW</sequence>
<dbReference type="Proteomes" id="UP001183629">
    <property type="component" value="Unassembled WGS sequence"/>
</dbReference>
<comment type="caution">
    <text evidence="5">The sequence shown here is derived from an EMBL/GenBank/DDBJ whole genome shotgun (WGS) entry which is preliminary data.</text>
</comment>
<gene>
    <name evidence="5" type="ORF">J2S44_007435</name>
</gene>
<evidence type="ECO:0000256" key="1">
    <source>
        <dbReference type="ARBA" id="ARBA00006484"/>
    </source>
</evidence>
<dbReference type="AlphaFoldDB" id="A0AAE3ZYE6"/>
<dbReference type="PROSITE" id="PS00061">
    <property type="entry name" value="ADH_SHORT"/>
    <property type="match status" value="1"/>
</dbReference>
<evidence type="ECO:0000256" key="2">
    <source>
        <dbReference type="ARBA" id="ARBA00022857"/>
    </source>
</evidence>
<dbReference type="InterPro" id="IPR020904">
    <property type="entry name" value="Sc_DH/Rdtase_CS"/>
</dbReference>
<proteinExistence type="inferred from homology"/>
<keyword evidence="3" id="KW-0560">Oxidoreductase</keyword>
<dbReference type="PANTHER" id="PTHR43490">
    <property type="entry name" value="(+)-NEOMENTHOL DEHYDROGENASE"/>
    <property type="match status" value="1"/>
</dbReference>
<dbReference type="PANTHER" id="PTHR43490:SF99">
    <property type="entry name" value="SHORT-CHAIN DEHYDROGENASE_REDUCTASE"/>
    <property type="match status" value="1"/>
</dbReference>